<gene>
    <name evidence="2" type="ORF">DSL92_07670</name>
</gene>
<accession>A0A3S0NH10</accession>
<evidence type="ECO:0000256" key="1">
    <source>
        <dbReference type="SAM" id="MobiDB-lite"/>
    </source>
</evidence>
<protein>
    <submittedName>
        <fullName evidence="2">Uncharacterized protein</fullName>
    </submittedName>
</protein>
<comment type="caution">
    <text evidence="2">The sequence shown here is derived from an EMBL/GenBank/DDBJ whole genome shotgun (WGS) entry which is preliminary data.</text>
</comment>
<organism evidence="2">
    <name type="scientific">Billgrantia gudaonensis</name>
    <dbReference type="NCBI Taxonomy" id="376427"/>
    <lineage>
        <taxon>Bacteria</taxon>
        <taxon>Pseudomonadati</taxon>
        <taxon>Pseudomonadota</taxon>
        <taxon>Gammaproteobacteria</taxon>
        <taxon>Oceanospirillales</taxon>
        <taxon>Halomonadaceae</taxon>
        <taxon>Billgrantia</taxon>
    </lineage>
</organism>
<feature type="compositionally biased region" description="Polar residues" evidence="1">
    <location>
        <begin position="61"/>
        <end position="70"/>
    </location>
</feature>
<proteinExistence type="predicted"/>
<dbReference type="EMBL" id="RXHI01000024">
    <property type="protein sequence ID" value="RUA22099.1"/>
    <property type="molecule type" value="Genomic_DNA"/>
</dbReference>
<reference evidence="2" key="1">
    <citation type="submission" date="2018-12" db="EMBL/GenBank/DDBJ databases">
        <authorList>
            <person name="Jadhav K."/>
            <person name="Kushwaha B."/>
            <person name="Jadhav I."/>
        </authorList>
    </citation>
    <scope>NUCLEOTIDE SEQUENCE [LARGE SCALE GENOMIC DNA]</scope>
    <source>
        <strain evidence="2">SBS 10</strain>
    </source>
</reference>
<name>A0A3S0NH10_9GAMM</name>
<feature type="region of interest" description="Disordered" evidence="1">
    <location>
        <begin position="1"/>
        <end position="83"/>
    </location>
</feature>
<feature type="region of interest" description="Disordered" evidence="1">
    <location>
        <begin position="128"/>
        <end position="156"/>
    </location>
</feature>
<evidence type="ECO:0000313" key="2">
    <source>
        <dbReference type="EMBL" id="RUA22099.1"/>
    </source>
</evidence>
<dbReference type="AlphaFoldDB" id="A0A3S0NH10"/>
<sequence length="156" mass="17334">MASMPVWRSHYTVPRPGHHDDAASSSGADRTTLGGESPSRRRPEAGVVHQPSASYRGLLERTSQGAQDTPGQRLKQSRAFPRMARERRIASWRWRPASGQYPRVAPAPPAGHGVTLDQPEARLGLRGRYHHHAAQPRRQMPQANSKESCAHRRQSA</sequence>